<sequence>MSMEQFFTVEETAVMLGKEPRQIYQWLALGELTGYQRKGRKSRWEIPASSLKPLLPGKLRERDRLILDLIGELRVMEEAAEGRLLQELMVRMADRLQPESEDEERSLQKKQACRSAGLITADTPGWEVLALFDLIDKMKSGGITKEAGYQILTDNDWVVWYEHMTNELVCTPAPFPQEELEEVL</sequence>
<dbReference type="RefSeq" id="WP_014370231.1">
    <property type="nucleotide sequence ID" value="NC_016935.1"/>
</dbReference>
<protein>
    <recommendedName>
        <fullName evidence="3">Helix-turn-helix domain-containing protein</fullName>
    </recommendedName>
</protein>
<evidence type="ECO:0008006" key="3">
    <source>
        <dbReference type="Google" id="ProtNLM"/>
    </source>
</evidence>
<organism evidence="1 2">
    <name type="scientific">Paenibacillus mucilaginosus 3016</name>
    <dbReference type="NCBI Taxonomy" id="1116391"/>
    <lineage>
        <taxon>Bacteria</taxon>
        <taxon>Bacillati</taxon>
        <taxon>Bacillota</taxon>
        <taxon>Bacilli</taxon>
        <taxon>Bacillales</taxon>
        <taxon>Paenibacillaceae</taxon>
        <taxon>Paenibacillus</taxon>
    </lineage>
</organism>
<reference evidence="1 2" key="1">
    <citation type="journal article" date="2012" name="J. Bacteriol.">
        <title>Complete Genome Sequence of Paenibacillus mucilaginosus 3016, a Bacterium Functional as Microbial Fertilizer.</title>
        <authorList>
            <person name="Ma M."/>
            <person name="Wang Z."/>
            <person name="Li L."/>
            <person name="Jiang X."/>
            <person name="Guan D."/>
            <person name="Cao F."/>
            <person name="Chen H."/>
            <person name="Wang X."/>
            <person name="Shen D."/>
            <person name="Du B."/>
            <person name="Li J."/>
        </authorList>
    </citation>
    <scope>NUCLEOTIDE SEQUENCE [LARGE SCALE GENOMIC DNA]</scope>
    <source>
        <strain evidence="1 2">3016</strain>
    </source>
</reference>
<accession>H6NJR4</accession>
<gene>
    <name evidence="1" type="ORF">PM3016_3375</name>
</gene>
<proteinExistence type="predicted"/>
<dbReference type="Proteomes" id="UP000007523">
    <property type="component" value="Chromosome"/>
</dbReference>
<dbReference type="AlphaFoldDB" id="H6NJR4"/>
<evidence type="ECO:0000313" key="1">
    <source>
        <dbReference type="EMBL" id="AFC30218.1"/>
    </source>
</evidence>
<dbReference type="EMBL" id="CP003235">
    <property type="protein sequence ID" value="AFC30218.1"/>
    <property type="molecule type" value="Genomic_DNA"/>
</dbReference>
<name>H6NJR4_9BACL</name>
<dbReference type="KEGG" id="pmq:PM3016_3375"/>
<evidence type="ECO:0000313" key="2">
    <source>
        <dbReference type="Proteomes" id="UP000007523"/>
    </source>
</evidence>
<dbReference type="HOGENOM" id="CLU_1466833_0_0_9"/>
<keyword evidence="2" id="KW-1185">Reference proteome</keyword>